<dbReference type="PROSITE" id="PS50112">
    <property type="entry name" value="PAS"/>
    <property type="match status" value="1"/>
</dbReference>
<name>A0A7W8LFS5_9BURK</name>
<dbReference type="CDD" id="cd00130">
    <property type="entry name" value="PAS"/>
    <property type="match status" value="2"/>
</dbReference>
<protein>
    <submittedName>
        <fullName evidence="4">Diguanylate cyclase (GGDEF)-like protein/PAS domain S-box-containing protein</fullName>
    </submittedName>
</protein>
<evidence type="ECO:0000313" key="4">
    <source>
        <dbReference type="EMBL" id="MBB5405803.1"/>
    </source>
</evidence>
<proteinExistence type="predicted"/>
<dbReference type="InterPro" id="IPR000014">
    <property type="entry name" value="PAS"/>
</dbReference>
<evidence type="ECO:0000259" key="1">
    <source>
        <dbReference type="PROSITE" id="PS50112"/>
    </source>
</evidence>
<dbReference type="FunFam" id="3.30.70.270:FF:000001">
    <property type="entry name" value="Diguanylate cyclase domain protein"/>
    <property type="match status" value="1"/>
</dbReference>
<dbReference type="InterPro" id="IPR043128">
    <property type="entry name" value="Rev_trsase/Diguanyl_cyclase"/>
</dbReference>
<dbReference type="Gene3D" id="3.30.450.20">
    <property type="entry name" value="PAS domain"/>
    <property type="match status" value="2"/>
</dbReference>
<dbReference type="PANTHER" id="PTHR44757:SF2">
    <property type="entry name" value="BIOFILM ARCHITECTURE MAINTENANCE PROTEIN MBAA"/>
    <property type="match status" value="1"/>
</dbReference>
<dbReference type="InterPro" id="IPR035965">
    <property type="entry name" value="PAS-like_dom_sf"/>
</dbReference>
<dbReference type="RefSeq" id="WP_184228992.1">
    <property type="nucleotide sequence ID" value="NZ_JACHDE010000043.1"/>
</dbReference>
<dbReference type="PANTHER" id="PTHR44757">
    <property type="entry name" value="DIGUANYLATE CYCLASE DGCP"/>
    <property type="match status" value="1"/>
</dbReference>
<evidence type="ECO:0000259" key="3">
    <source>
        <dbReference type="PROSITE" id="PS50887"/>
    </source>
</evidence>
<dbReference type="CDD" id="cd01949">
    <property type="entry name" value="GGDEF"/>
    <property type="match status" value="1"/>
</dbReference>
<reference evidence="4 5" key="1">
    <citation type="submission" date="2020-08" db="EMBL/GenBank/DDBJ databases">
        <title>Genomic Encyclopedia of Type Strains, Phase IV (KMG-V): Genome sequencing to study the core and pangenomes of soil and plant-associated prokaryotes.</title>
        <authorList>
            <person name="Whitman W."/>
        </authorList>
    </citation>
    <scope>NUCLEOTIDE SEQUENCE [LARGE SCALE GENOMIC DNA]</scope>
    <source>
        <strain evidence="4 5">JPY162</strain>
    </source>
</reference>
<dbReference type="Gene3D" id="3.30.70.270">
    <property type="match status" value="1"/>
</dbReference>
<dbReference type="InterPro" id="IPR000700">
    <property type="entry name" value="PAS-assoc_C"/>
</dbReference>
<dbReference type="InterPro" id="IPR052155">
    <property type="entry name" value="Biofilm_reg_signaling"/>
</dbReference>
<dbReference type="Pfam" id="PF13426">
    <property type="entry name" value="PAS_9"/>
    <property type="match status" value="1"/>
</dbReference>
<dbReference type="AlphaFoldDB" id="A0A7W8LFS5"/>
<dbReference type="GO" id="GO:0006355">
    <property type="term" value="P:regulation of DNA-templated transcription"/>
    <property type="evidence" value="ECO:0007669"/>
    <property type="project" value="InterPro"/>
</dbReference>
<dbReference type="Proteomes" id="UP000592820">
    <property type="component" value="Unassembled WGS sequence"/>
</dbReference>
<accession>A0A7W8LFS5</accession>
<dbReference type="PROSITE" id="PS50113">
    <property type="entry name" value="PAC"/>
    <property type="match status" value="1"/>
</dbReference>
<evidence type="ECO:0000259" key="2">
    <source>
        <dbReference type="PROSITE" id="PS50113"/>
    </source>
</evidence>
<feature type="domain" description="PAS" evidence="1">
    <location>
        <begin position="138"/>
        <end position="208"/>
    </location>
</feature>
<dbReference type="NCBIfam" id="TIGR00254">
    <property type="entry name" value="GGDEF"/>
    <property type="match status" value="1"/>
</dbReference>
<dbReference type="InterPro" id="IPR000160">
    <property type="entry name" value="GGDEF_dom"/>
</dbReference>
<dbReference type="SMART" id="SM00091">
    <property type="entry name" value="PAS"/>
    <property type="match status" value="2"/>
</dbReference>
<dbReference type="PROSITE" id="PS50887">
    <property type="entry name" value="GGDEF"/>
    <property type="match status" value="1"/>
</dbReference>
<dbReference type="SUPFAM" id="SSF55785">
    <property type="entry name" value="PYP-like sensor domain (PAS domain)"/>
    <property type="match status" value="2"/>
</dbReference>
<feature type="domain" description="PAC" evidence="2">
    <location>
        <begin position="214"/>
        <end position="266"/>
    </location>
</feature>
<organism evidence="4 5">
    <name type="scientific">Paraburkholderia youngii</name>
    <dbReference type="NCBI Taxonomy" id="2782701"/>
    <lineage>
        <taxon>Bacteria</taxon>
        <taxon>Pseudomonadati</taxon>
        <taxon>Pseudomonadota</taxon>
        <taxon>Betaproteobacteria</taxon>
        <taxon>Burkholderiales</taxon>
        <taxon>Burkholderiaceae</taxon>
        <taxon>Paraburkholderia</taxon>
    </lineage>
</organism>
<dbReference type="InterPro" id="IPR029787">
    <property type="entry name" value="Nucleotide_cyclase"/>
</dbReference>
<dbReference type="SMART" id="SM00267">
    <property type="entry name" value="GGDEF"/>
    <property type="match status" value="1"/>
</dbReference>
<dbReference type="Pfam" id="PF00989">
    <property type="entry name" value="PAS"/>
    <property type="match status" value="1"/>
</dbReference>
<sequence>MVDDWSCTMRTIVDEIAASVAIVARDERGQLVVSACNDHFMQMTGGKRNSIKSFPASFDTLIPNYARTEFRQKLSECFESGVARELEQAYDLRDGTHWWRLSLKPLRHNRGANSVIEIMVTGLEITAKMELMHELEVSTSRFRSVVDAAYDAIITIDQQHCITLFNRAAENLFGYSVEEMVGHPITELLPERYRANHSQYVHQFARSPVRSRQMDERNRIYGLHRDGSLLPVEIAISKINVGGLIEFTAVIRDIADRVQLMDLLQKQAVTDELTGLPNRREFADTVENLLGSDSKLSIFLLDIDYFKKINDSYGHDIGDEVLRVMAKVVMNADWRIGVFARWGGEEFVAALPGLDIEQATSVAEDLRQTIEQQNFEHPWRLGKPIPFTVSIGVTERQPGENDVGAIVKRADLALYRAKDRGRNRVEVG</sequence>
<dbReference type="EMBL" id="JACHDE010000043">
    <property type="protein sequence ID" value="MBB5405803.1"/>
    <property type="molecule type" value="Genomic_DNA"/>
</dbReference>
<comment type="caution">
    <text evidence="4">The sequence shown here is derived from an EMBL/GenBank/DDBJ whole genome shotgun (WGS) entry which is preliminary data.</text>
</comment>
<dbReference type="GO" id="GO:0003824">
    <property type="term" value="F:catalytic activity"/>
    <property type="evidence" value="ECO:0007669"/>
    <property type="project" value="UniProtKB-ARBA"/>
</dbReference>
<dbReference type="NCBIfam" id="TIGR00229">
    <property type="entry name" value="sensory_box"/>
    <property type="match status" value="1"/>
</dbReference>
<feature type="domain" description="GGDEF" evidence="3">
    <location>
        <begin position="294"/>
        <end position="428"/>
    </location>
</feature>
<evidence type="ECO:0000313" key="5">
    <source>
        <dbReference type="Proteomes" id="UP000592820"/>
    </source>
</evidence>
<dbReference type="InterPro" id="IPR013767">
    <property type="entry name" value="PAS_fold"/>
</dbReference>
<dbReference type="Pfam" id="PF00990">
    <property type="entry name" value="GGDEF"/>
    <property type="match status" value="1"/>
</dbReference>
<dbReference type="SUPFAM" id="SSF55073">
    <property type="entry name" value="Nucleotide cyclase"/>
    <property type="match status" value="1"/>
</dbReference>
<gene>
    <name evidence="4" type="ORF">HDG41_007901</name>
</gene>